<dbReference type="AlphaFoldDB" id="A0A7H8UMH9"/>
<proteinExistence type="predicted"/>
<name>A0A7H8UMH9_9PAST</name>
<sequence>MKALLQGELDCLCGIYSIVNAVYFVSNKKLRRKPLFNELLLAYMNNWGMYDLLTGGIDIYQMKYLLNHITNIHNHIKITPSTIKQRSKLLSAILSHIEQPNTIVLFSTNSHWSLIHNYKDEKLMLFDSCSIESVNLKEIIPTSVFFISFIS</sequence>
<evidence type="ECO:0008006" key="5">
    <source>
        <dbReference type="Google" id="ProtNLM"/>
    </source>
</evidence>
<keyword evidence="3" id="KW-1185">Reference proteome</keyword>
<protein>
    <recommendedName>
        <fullName evidence="5">Peptidase C39 domain-containing protein</fullName>
    </recommendedName>
</protein>
<accession>A0A7H8UT26</accession>
<gene>
    <name evidence="1" type="ORF">HV559_02265</name>
    <name evidence="2" type="ORF">HV560_02100</name>
</gene>
<accession>A0A7H8UMH9</accession>
<reference evidence="3 4" key="1">
    <citation type="submission" date="2020-06" db="EMBL/GenBank/DDBJ databases">
        <title>Mannheimia pernigra sp. nov. isolated from bovine respiratory tract.</title>
        <authorList>
            <person name="Kuhnert P."/>
            <person name="Akarsu-Egger H."/>
        </authorList>
    </citation>
    <scope>NUCLEOTIDE SEQUENCE [LARGE SCALE GENOMIC DNA]</scope>
    <source>
        <strain evidence="2 4">17CN0883</strain>
        <strain evidence="1 3">BNO311</strain>
    </source>
</reference>
<evidence type="ECO:0000313" key="2">
    <source>
        <dbReference type="EMBL" id="QLB41717.1"/>
    </source>
</evidence>
<organism evidence="1 3">
    <name type="scientific">Mannheimia pernigra</name>
    <dbReference type="NCBI Taxonomy" id="111844"/>
    <lineage>
        <taxon>Bacteria</taxon>
        <taxon>Pseudomonadati</taxon>
        <taxon>Pseudomonadota</taxon>
        <taxon>Gammaproteobacteria</taxon>
        <taxon>Pasteurellales</taxon>
        <taxon>Pasteurellaceae</taxon>
        <taxon>Mannheimia</taxon>
    </lineage>
</organism>
<dbReference type="RefSeq" id="WP_176807774.1">
    <property type="nucleotide sequence ID" value="NZ_CP055302.1"/>
</dbReference>
<dbReference type="Proteomes" id="UP000509784">
    <property type="component" value="Chromosome"/>
</dbReference>
<dbReference type="EMBL" id="CP055305">
    <property type="protein sequence ID" value="QLB41717.1"/>
    <property type="molecule type" value="Genomic_DNA"/>
</dbReference>
<dbReference type="KEGG" id="mpeg:HV560_02100"/>
<dbReference type="Proteomes" id="UP000509660">
    <property type="component" value="Chromosome"/>
</dbReference>
<evidence type="ECO:0000313" key="1">
    <source>
        <dbReference type="EMBL" id="QLB39790.1"/>
    </source>
</evidence>
<evidence type="ECO:0000313" key="4">
    <source>
        <dbReference type="Proteomes" id="UP000509784"/>
    </source>
</evidence>
<evidence type="ECO:0000313" key="3">
    <source>
        <dbReference type="Proteomes" id="UP000509660"/>
    </source>
</evidence>
<dbReference type="EMBL" id="CP055306">
    <property type="protein sequence ID" value="QLB39790.1"/>
    <property type="molecule type" value="Genomic_DNA"/>
</dbReference>